<sequence length="106" mass="11750">MPGTTPDNLDWARRKKNVVMRFQRSSYAVGLQLQKDRTTLTELAGLEVREYAPHGGCFPILLRGTGCIGTIAVSGLPQRDDHELIVEVLAEMLEERLEGLALDAET</sequence>
<dbReference type="InterPro" id="IPR010371">
    <property type="entry name" value="YBR137W-like"/>
</dbReference>
<dbReference type="SUPFAM" id="SSF143744">
    <property type="entry name" value="GlcG-like"/>
    <property type="match status" value="1"/>
</dbReference>
<dbReference type="AlphaFoldDB" id="A0A1H6SQL4"/>
<dbReference type="PANTHER" id="PTHR28255">
    <property type="match status" value="1"/>
</dbReference>
<evidence type="ECO:0000313" key="1">
    <source>
        <dbReference type="EMBL" id="SEI70091.1"/>
    </source>
</evidence>
<organism evidence="1 2">
    <name type="scientific">Azotobacter beijerinckii</name>
    <dbReference type="NCBI Taxonomy" id="170623"/>
    <lineage>
        <taxon>Bacteria</taxon>
        <taxon>Pseudomonadati</taxon>
        <taxon>Pseudomonadota</taxon>
        <taxon>Gammaproteobacteria</taxon>
        <taxon>Pseudomonadales</taxon>
        <taxon>Pseudomonadaceae</taxon>
        <taxon>Azotobacter</taxon>
    </lineage>
</organism>
<name>A0A1H6SQL4_9GAMM</name>
<reference evidence="1 2" key="1">
    <citation type="submission" date="2016-10" db="EMBL/GenBank/DDBJ databases">
        <authorList>
            <person name="de Groot N.N."/>
        </authorList>
    </citation>
    <scope>NUCLEOTIDE SEQUENCE [LARGE SCALE GENOMIC DNA]</scope>
    <source>
        <strain evidence="1 2">DSM 373</strain>
    </source>
</reference>
<dbReference type="PANTHER" id="PTHR28255:SF1">
    <property type="entry name" value="UPF0303 PROTEIN YBR137W"/>
    <property type="match status" value="1"/>
</dbReference>
<dbReference type="EMBL" id="FNYQ01000017">
    <property type="protein sequence ID" value="SEI70091.1"/>
    <property type="molecule type" value="Genomic_DNA"/>
</dbReference>
<dbReference type="Proteomes" id="UP000199250">
    <property type="component" value="Unassembled WGS sequence"/>
</dbReference>
<dbReference type="Pfam" id="PF03928">
    <property type="entry name" value="HbpS-like"/>
    <property type="match status" value="1"/>
</dbReference>
<dbReference type="InterPro" id="IPR005624">
    <property type="entry name" value="PduO/GlcC-like"/>
</dbReference>
<gene>
    <name evidence="1" type="ORF">SAMN04244572_01370</name>
</gene>
<dbReference type="Gene3D" id="3.30.450.150">
    <property type="entry name" value="Haem-degrading domain"/>
    <property type="match status" value="1"/>
</dbReference>
<dbReference type="InterPro" id="IPR038084">
    <property type="entry name" value="PduO/GlcC-like_sf"/>
</dbReference>
<evidence type="ECO:0000313" key="2">
    <source>
        <dbReference type="Proteomes" id="UP000199250"/>
    </source>
</evidence>
<proteinExistence type="predicted"/>
<accession>A0A1H6SQL4</accession>
<protein>
    <submittedName>
        <fullName evidence="1">Haem-degrading</fullName>
    </submittedName>
</protein>